<dbReference type="InterPro" id="IPR008988">
    <property type="entry name" value="Transcriptional_repressor_C"/>
</dbReference>
<accession>D9SRF4</accession>
<dbReference type="STRING" id="573061.Clocel_2683"/>
<keyword evidence="1" id="KW-0408">Iron</keyword>
<dbReference type="InterPro" id="IPR007167">
    <property type="entry name" value="Fe-transptr_FeoA-like"/>
</dbReference>
<dbReference type="eggNOG" id="COG1918">
    <property type="taxonomic scope" value="Bacteria"/>
</dbReference>
<dbReference type="PANTHER" id="PTHR42954">
    <property type="entry name" value="FE(2+) TRANSPORT PROTEIN A"/>
    <property type="match status" value="1"/>
</dbReference>
<dbReference type="SMART" id="SM00899">
    <property type="entry name" value="FeoA"/>
    <property type="match status" value="1"/>
</dbReference>
<gene>
    <name evidence="3" type="ordered locus">Clocel_2683</name>
</gene>
<keyword evidence="4" id="KW-1185">Reference proteome</keyword>
<dbReference type="KEGG" id="ccb:Clocel_2683"/>
<dbReference type="SUPFAM" id="SSF50037">
    <property type="entry name" value="C-terminal domain of transcriptional repressors"/>
    <property type="match status" value="1"/>
</dbReference>
<dbReference type="Gene3D" id="2.30.30.90">
    <property type="match status" value="1"/>
</dbReference>
<dbReference type="RefSeq" id="WP_010074500.1">
    <property type="nucleotide sequence ID" value="NC_014393.1"/>
</dbReference>
<evidence type="ECO:0000256" key="1">
    <source>
        <dbReference type="ARBA" id="ARBA00023004"/>
    </source>
</evidence>
<dbReference type="Proteomes" id="UP000002730">
    <property type="component" value="Chromosome"/>
</dbReference>
<evidence type="ECO:0000313" key="4">
    <source>
        <dbReference type="Proteomes" id="UP000002730"/>
    </source>
</evidence>
<evidence type="ECO:0000259" key="2">
    <source>
        <dbReference type="SMART" id="SM00899"/>
    </source>
</evidence>
<dbReference type="InterPro" id="IPR038157">
    <property type="entry name" value="FeoA_core_dom"/>
</dbReference>
<protein>
    <submittedName>
        <fullName evidence="3">FeoA family protein</fullName>
    </submittedName>
</protein>
<evidence type="ECO:0000313" key="3">
    <source>
        <dbReference type="EMBL" id="ADL52383.1"/>
    </source>
</evidence>
<dbReference type="OrthoDB" id="9811076at2"/>
<dbReference type="AlphaFoldDB" id="D9SRF4"/>
<dbReference type="EMBL" id="CP002160">
    <property type="protein sequence ID" value="ADL52383.1"/>
    <property type="molecule type" value="Genomic_DNA"/>
</dbReference>
<dbReference type="GO" id="GO:0046914">
    <property type="term" value="F:transition metal ion binding"/>
    <property type="evidence" value="ECO:0007669"/>
    <property type="project" value="InterPro"/>
</dbReference>
<dbReference type="InterPro" id="IPR052713">
    <property type="entry name" value="FeoA"/>
</dbReference>
<dbReference type="HOGENOM" id="CLU_150646_12_4_9"/>
<reference evidence="3 4" key="1">
    <citation type="submission" date="2010-08" db="EMBL/GenBank/DDBJ databases">
        <title>Complete sequence of Clostridium cellulovorans 743B.</title>
        <authorList>
            <consortium name="US DOE Joint Genome Institute"/>
            <person name="Lucas S."/>
            <person name="Copeland A."/>
            <person name="Lapidus A."/>
            <person name="Cheng J.-F."/>
            <person name="Bruce D."/>
            <person name="Goodwin L."/>
            <person name="Pitluck S."/>
            <person name="Chertkov O."/>
            <person name="Detter J.C."/>
            <person name="Han C."/>
            <person name="Tapia R."/>
            <person name="Land M."/>
            <person name="Hauser L."/>
            <person name="Chang Y.-J."/>
            <person name="Jeffries C."/>
            <person name="Kyrpides N."/>
            <person name="Ivanova N."/>
            <person name="Mikhailova N."/>
            <person name="Hemme C.L."/>
            <person name="Woyke T."/>
        </authorList>
    </citation>
    <scope>NUCLEOTIDE SEQUENCE [LARGE SCALE GENOMIC DNA]</scope>
    <source>
        <strain evidence="4">ATCC 35296 / DSM 3052 / OCM 3 / 743B</strain>
    </source>
</reference>
<dbReference type="Pfam" id="PF04023">
    <property type="entry name" value="FeoA"/>
    <property type="match status" value="1"/>
</dbReference>
<dbReference type="PANTHER" id="PTHR42954:SF2">
    <property type="entry name" value="FE(2+) TRANSPORT PROTEIN A"/>
    <property type="match status" value="1"/>
</dbReference>
<feature type="domain" description="Ferrous iron transporter FeoA-like" evidence="2">
    <location>
        <begin position="1"/>
        <end position="73"/>
    </location>
</feature>
<sequence length="86" mass="9386">MSLADLKIGQTAKIDKILGNEKLAKRLLALGALEGTEIELKNKAPFGDPLIFNIRGFNLALRKSDAKNIFIKDITAMAAAKLKEAY</sequence>
<proteinExistence type="predicted"/>
<name>D9SRF4_CLOC7</name>
<organism evidence="3 4">
    <name type="scientific">Clostridium cellulovorans (strain ATCC 35296 / DSM 3052 / OCM 3 / 743B)</name>
    <dbReference type="NCBI Taxonomy" id="573061"/>
    <lineage>
        <taxon>Bacteria</taxon>
        <taxon>Bacillati</taxon>
        <taxon>Bacillota</taxon>
        <taxon>Clostridia</taxon>
        <taxon>Eubacteriales</taxon>
        <taxon>Clostridiaceae</taxon>
        <taxon>Clostridium</taxon>
    </lineage>
</organism>